<evidence type="ECO:0000259" key="2">
    <source>
        <dbReference type="PROSITE" id="PS50073"/>
    </source>
</evidence>
<feature type="compositionally biased region" description="Acidic residues" evidence="1">
    <location>
        <begin position="425"/>
        <end position="446"/>
    </location>
</feature>
<dbReference type="STRING" id="1206466.K0KTC9"/>
<dbReference type="EC" id="3.6.1.-" evidence="3"/>
<dbReference type="PROSITE" id="PS50073">
    <property type="entry name" value="COPPER_FIST_2"/>
    <property type="match status" value="1"/>
</dbReference>
<dbReference type="InterPro" id="IPR001083">
    <property type="entry name" value="Cu_fist_DNA-bd_dom"/>
</dbReference>
<dbReference type="InParanoid" id="K0KTC9"/>
<proteinExistence type="predicted"/>
<dbReference type="eggNOG" id="ENOG502RYNN">
    <property type="taxonomic scope" value="Eukaryota"/>
</dbReference>
<evidence type="ECO:0000256" key="1">
    <source>
        <dbReference type="SAM" id="MobiDB-lite"/>
    </source>
</evidence>
<protein>
    <submittedName>
        <fullName evidence="3">Helicase domino</fullName>
        <ecNumber evidence="3">3.6.1.-</ecNumber>
    </submittedName>
</protein>
<organism evidence="3 4">
    <name type="scientific">Wickerhamomyces ciferrii (strain ATCC 14091 / BCRC 22168 / CBS 111 / JCM 3599 / NBRC 0793 / NRRL Y-1031 F-60-10)</name>
    <name type="common">Yeast</name>
    <name type="synonym">Pichia ciferrii</name>
    <dbReference type="NCBI Taxonomy" id="1206466"/>
    <lineage>
        <taxon>Eukaryota</taxon>
        <taxon>Fungi</taxon>
        <taxon>Dikarya</taxon>
        <taxon>Ascomycota</taxon>
        <taxon>Saccharomycotina</taxon>
        <taxon>Saccharomycetes</taxon>
        <taxon>Phaffomycetales</taxon>
        <taxon>Wickerhamomycetaceae</taxon>
        <taxon>Wickerhamomyces</taxon>
    </lineage>
</organism>
<feature type="compositionally biased region" description="Acidic residues" evidence="1">
    <location>
        <begin position="400"/>
        <end position="415"/>
    </location>
</feature>
<dbReference type="GO" id="GO:0003677">
    <property type="term" value="F:DNA binding"/>
    <property type="evidence" value="ECO:0007669"/>
    <property type="project" value="InterPro"/>
</dbReference>
<dbReference type="InterPro" id="IPR036395">
    <property type="entry name" value="Cu_fist_DNA-bd_dom_sf"/>
</dbReference>
<comment type="caution">
    <text evidence="3">The sequence shown here is derived from an EMBL/GenBank/DDBJ whole genome shotgun (WGS) entry which is preliminary data.</text>
</comment>
<feature type="region of interest" description="Disordered" evidence="1">
    <location>
        <begin position="236"/>
        <end position="270"/>
    </location>
</feature>
<dbReference type="EMBL" id="CAIF01000245">
    <property type="protein sequence ID" value="CCH46421.1"/>
    <property type="molecule type" value="Genomic_DNA"/>
</dbReference>
<dbReference type="GO" id="GO:0005507">
    <property type="term" value="F:copper ion binding"/>
    <property type="evidence" value="ECO:0007669"/>
    <property type="project" value="InterPro"/>
</dbReference>
<dbReference type="GO" id="GO:0005634">
    <property type="term" value="C:nucleus"/>
    <property type="evidence" value="ECO:0007669"/>
    <property type="project" value="InterPro"/>
</dbReference>
<evidence type="ECO:0000313" key="3">
    <source>
        <dbReference type="EMBL" id="CCH46421.1"/>
    </source>
</evidence>
<evidence type="ECO:0000313" key="4">
    <source>
        <dbReference type="Proteomes" id="UP000009328"/>
    </source>
</evidence>
<keyword evidence="4" id="KW-1185">Reference proteome</keyword>
<feature type="domain" description="Copper-fist" evidence="2">
    <location>
        <begin position="1"/>
        <end position="53"/>
    </location>
</feature>
<keyword evidence="3" id="KW-0347">Helicase</keyword>
<accession>K0KTC9</accession>
<dbReference type="Proteomes" id="UP000009328">
    <property type="component" value="Unassembled WGS sequence"/>
</dbReference>
<feature type="region of interest" description="Disordered" evidence="1">
    <location>
        <begin position="363"/>
        <end position="451"/>
    </location>
</feature>
<dbReference type="HOGENOM" id="CLU_452139_0_0_1"/>
<gene>
    <name evidence="3" type="ORF">BN7_6015</name>
</gene>
<keyword evidence="3" id="KW-0378">Hydrolase</keyword>
<dbReference type="Gene3D" id="3.90.430.10">
    <property type="entry name" value="Copper fist DNA-binding domain"/>
    <property type="match status" value="1"/>
</dbReference>
<dbReference type="GO" id="GO:0016787">
    <property type="term" value="F:hydrolase activity"/>
    <property type="evidence" value="ECO:0007669"/>
    <property type="project" value="UniProtKB-KW"/>
</dbReference>
<feature type="compositionally biased region" description="Polar residues" evidence="1">
    <location>
        <begin position="238"/>
        <end position="254"/>
    </location>
</feature>
<reference evidence="3 4" key="1">
    <citation type="journal article" date="2012" name="Eukaryot. Cell">
        <title>Draft genome sequence of Wickerhamomyces ciferrii NRRL Y-1031 F-60-10.</title>
        <authorList>
            <person name="Schneider J."/>
            <person name="Andrea H."/>
            <person name="Blom J."/>
            <person name="Jaenicke S."/>
            <person name="Ruckert C."/>
            <person name="Schorsch C."/>
            <person name="Szczepanowski R."/>
            <person name="Farwick M."/>
            <person name="Goesmann A."/>
            <person name="Puhler A."/>
            <person name="Schaffer S."/>
            <person name="Tauch A."/>
            <person name="Kohler T."/>
            <person name="Brinkrolf K."/>
        </authorList>
    </citation>
    <scope>NUCLEOTIDE SEQUENCE [LARGE SCALE GENOMIC DNA]</scope>
    <source>
        <strain evidence="4">ATCC 14091 / BCRC 22168 / CBS 111 / JCM 3599 / NBRC 0793 / NRRL Y-1031 F-60-10</strain>
    </source>
</reference>
<dbReference type="GO" id="GO:0004386">
    <property type="term" value="F:helicase activity"/>
    <property type="evidence" value="ECO:0007669"/>
    <property type="project" value="UniProtKB-KW"/>
</dbReference>
<dbReference type="SMART" id="SM01090">
    <property type="entry name" value="Copper-fist"/>
    <property type="match status" value="1"/>
</dbReference>
<feature type="compositionally biased region" description="Polar residues" evidence="1">
    <location>
        <begin position="363"/>
        <end position="390"/>
    </location>
</feature>
<dbReference type="AlphaFoldDB" id="K0KTC9"/>
<keyword evidence="3" id="KW-0547">Nucleotide-binding</keyword>
<name>K0KTC9_WICCF</name>
<dbReference type="SUPFAM" id="SSF57879">
    <property type="entry name" value="Zinc domain conserved in yeast copper-regulated transcription factors"/>
    <property type="match status" value="1"/>
</dbReference>
<sequence>MICGQHIKVACQICVRGHRTKKCNHLSIVNLDDPGYNGYRGCLEVISRKGRRSSRIPDKINDSELIQVKLNPNNDKFILIEAKFVPKLNEWCPNSQNFRYECDYPCCKKKPKELYIDEKNSKFLRVPQYCNLNSIEDAKKIGTPVSYKELPTDFLNNDVNYHSIAKLYPDKSDQQKQFTEAIYERFVQGSLANNSTSPAQGFQYPSPVNPSPAFNNNQYILSHNEKQLTKPIEDRVVQGSSPNNSTLPQDSQSPCPEFQSPCPDFQTPSPVNSSPVLNNNLHILSHNAQMNYDSFFYFKPNPQSYYINDVPNQYHHNININDQGYYGDDLHFDTNNNLNVTSFCEKNFGQVLQEISSFENVNTDNSSNSFNQHYNQTPQKFYNPPVSHSTGYIHEQKDYVDDDYDDAEEDEDVDEEREKGNDGYDGNDDDIEEDDDSNEEDQEEKEGDYIKVTNTKGETVLSIAETYIKLLEYISSIGTGAPETCDYYISIRGIVKCEQRLGVPQSISYEVACGFKIPRYHWSNLHCHYFNIWLDQLAKYLDLTRSALPILEAYNVNGVTHNVNNGDPQVLKQSFITTPSNDNETSILDIDEYLCFSSETAKQY</sequence>
<keyword evidence="3" id="KW-0067">ATP-binding</keyword>
<dbReference type="GO" id="GO:0003700">
    <property type="term" value="F:DNA-binding transcription factor activity"/>
    <property type="evidence" value="ECO:0007669"/>
    <property type="project" value="InterPro"/>
</dbReference>